<proteinExistence type="predicted"/>
<dbReference type="AlphaFoldDB" id="A0A0K2VCH9"/>
<evidence type="ECO:0000313" key="1">
    <source>
        <dbReference type="EMBL" id="CDW48010.1"/>
    </source>
</evidence>
<protein>
    <submittedName>
        <fullName evidence="1">Uncharacterized protein</fullName>
    </submittedName>
</protein>
<name>A0A0K2VCH9_LEPSM</name>
<reference evidence="1" key="1">
    <citation type="submission" date="2014-05" db="EMBL/GenBank/DDBJ databases">
        <authorList>
            <person name="Chronopoulou M."/>
        </authorList>
    </citation>
    <scope>NUCLEOTIDE SEQUENCE</scope>
    <source>
        <tissue evidence="1">Whole organism</tissue>
    </source>
</reference>
<sequence length="140" mass="15563">ISIMKRYNRFHEEIIRRYVCEEGRWKEEGFHALSIVLGIQISGVSGVLLGRMGLGSYESSVNKMVEVLGWRRKKFQEPPSCSSSSSSCSASSISSGILSEGFLVSDSLGFSESIFPLLPLTHPKALMLFSSLYLNFSLLF</sequence>
<organism evidence="1">
    <name type="scientific">Lepeophtheirus salmonis</name>
    <name type="common">Salmon louse</name>
    <name type="synonym">Caligus salmonis</name>
    <dbReference type="NCBI Taxonomy" id="72036"/>
    <lineage>
        <taxon>Eukaryota</taxon>
        <taxon>Metazoa</taxon>
        <taxon>Ecdysozoa</taxon>
        <taxon>Arthropoda</taxon>
        <taxon>Crustacea</taxon>
        <taxon>Multicrustacea</taxon>
        <taxon>Hexanauplia</taxon>
        <taxon>Copepoda</taxon>
        <taxon>Siphonostomatoida</taxon>
        <taxon>Caligidae</taxon>
        <taxon>Lepeophtheirus</taxon>
    </lineage>
</organism>
<feature type="non-terminal residue" evidence="1">
    <location>
        <position position="1"/>
    </location>
</feature>
<accession>A0A0K2VCH9</accession>
<dbReference type="EMBL" id="HACA01030649">
    <property type="protein sequence ID" value="CDW48010.1"/>
    <property type="molecule type" value="Transcribed_RNA"/>
</dbReference>